<organism evidence="2 3">
    <name type="scientific">Mycobacterium tuberculosis</name>
    <dbReference type="NCBI Taxonomy" id="1773"/>
    <lineage>
        <taxon>Bacteria</taxon>
        <taxon>Bacillati</taxon>
        <taxon>Actinomycetota</taxon>
        <taxon>Actinomycetes</taxon>
        <taxon>Mycobacteriales</taxon>
        <taxon>Mycobacteriaceae</taxon>
        <taxon>Mycobacterium</taxon>
        <taxon>Mycobacterium tuberculosis complex</taxon>
    </lineage>
</organism>
<dbReference type="AlphaFoldDB" id="A0A916PAL7"/>
<dbReference type="EMBL" id="CSBK01000206">
    <property type="protein sequence ID" value="COX09552.1"/>
    <property type="molecule type" value="Genomic_DNA"/>
</dbReference>
<protein>
    <submittedName>
        <fullName evidence="2">Uncharacterized protein</fullName>
    </submittedName>
</protein>
<accession>A0A916PAL7</accession>
<evidence type="ECO:0000313" key="2">
    <source>
        <dbReference type="EMBL" id="COX09552.1"/>
    </source>
</evidence>
<gene>
    <name evidence="2" type="ORF">ERS007739_00665</name>
</gene>
<feature type="compositionally biased region" description="Low complexity" evidence="1">
    <location>
        <begin position="27"/>
        <end position="71"/>
    </location>
</feature>
<proteinExistence type="predicted"/>
<sequence length="102" mass="10602">MRSCSPLNTSGLARWCRTRRFSIFCSSRAGSAASRSAGLRDAGGSPDSSSNSSIRSSAAPRRPSRLSIPSAKGIGMGSIFAVTVPALRWWVALSFPASNPAG</sequence>
<dbReference type="Proteomes" id="UP000039021">
    <property type="component" value="Unassembled WGS sequence"/>
</dbReference>
<evidence type="ECO:0000313" key="3">
    <source>
        <dbReference type="Proteomes" id="UP000039021"/>
    </source>
</evidence>
<feature type="region of interest" description="Disordered" evidence="1">
    <location>
        <begin position="27"/>
        <end position="72"/>
    </location>
</feature>
<comment type="caution">
    <text evidence="2">The sequence shown here is derived from an EMBL/GenBank/DDBJ whole genome shotgun (WGS) entry which is preliminary data.</text>
</comment>
<name>A0A916PAL7_MYCTX</name>
<evidence type="ECO:0000256" key="1">
    <source>
        <dbReference type="SAM" id="MobiDB-lite"/>
    </source>
</evidence>
<reference evidence="3" key="1">
    <citation type="submission" date="2015-03" db="EMBL/GenBank/DDBJ databases">
        <authorList>
            <consortium name="Pathogen Informatics"/>
        </authorList>
    </citation>
    <scope>NUCLEOTIDE SEQUENCE [LARGE SCALE GENOMIC DNA]</scope>
    <source>
        <strain evidence="3">N09902308</strain>
    </source>
</reference>